<dbReference type="InterPro" id="IPR036273">
    <property type="entry name" value="CRAL/TRIO_N_dom_sf"/>
</dbReference>
<dbReference type="Pfam" id="PF03765">
    <property type="entry name" value="CRAL_TRIO_N"/>
    <property type="match status" value="1"/>
</dbReference>
<sequence>MQNTFCVNEDCINRKANKNKSMFIRDPATATIGEEILPFEIDYVPEFFQRKAEVELFDTPETRVQGLQQIKELAKNDKHTKHLEFADDFLLQYLRARKYNVTKAFSQVKALVQLRKKHPNMFVDFSYDQTVKTISKKIITILPWRCQDGCAIILVELDNWNPAEVSVEEIKRAVVIYLLQSLHETMTQINGFKIILDVKSNPIRHLKHCTPSNIYLIYHGTQDCVAGRFKEVHIVNTSMTFKAAWIIVKPFLSEKLRNRIIFHSSVESLQKYLPKAILPVQYGGDLKNYDMSDWLKKAMSPERLALLGGTASHT</sequence>
<reference evidence="2" key="1">
    <citation type="submission" date="2020-08" db="EMBL/GenBank/DDBJ databases">
        <title>Multicomponent nature underlies the extraordinary mechanical properties of spider dragline silk.</title>
        <authorList>
            <person name="Kono N."/>
            <person name="Nakamura H."/>
            <person name="Mori M."/>
            <person name="Yoshida Y."/>
            <person name="Ohtoshi R."/>
            <person name="Malay A.D."/>
            <person name="Moran D.A.P."/>
            <person name="Tomita M."/>
            <person name="Numata K."/>
            <person name="Arakawa K."/>
        </authorList>
    </citation>
    <scope>NUCLEOTIDE SEQUENCE</scope>
</reference>
<dbReference type="PRINTS" id="PR00180">
    <property type="entry name" value="CRETINALDHBP"/>
</dbReference>
<dbReference type="Gene3D" id="1.20.5.1200">
    <property type="entry name" value="Alpha-tocopherol transfer"/>
    <property type="match status" value="1"/>
</dbReference>
<organism evidence="2 3">
    <name type="scientific">Nephila pilipes</name>
    <name type="common">Giant wood spider</name>
    <name type="synonym">Nephila maculata</name>
    <dbReference type="NCBI Taxonomy" id="299642"/>
    <lineage>
        <taxon>Eukaryota</taxon>
        <taxon>Metazoa</taxon>
        <taxon>Ecdysozoa</taxon>
        <taxon>Arthropoda</taxon>
        <taxon>Chelicerata</taxon>
        <taxon>Arachnida</taxon>
        <taxon>Araneae</taxon>
        <taxon>Araneomorphae</taxon>
        <taxon>Entelegynae</taxon>
        <taxon>Araneoidea</taxon>
        <taxon>Nephilidae</taxon>
        <taxon>Nephila</taxon>
    </lineage>
</organism>
<dbReference type="Gene3D" id="3.40.525.10">
    <property type="entry name" value="CRAL-TRIO lipid binding domain"/>
    <property type="match status" value="1"/>
</dbReference>
<dbReference type="Gene3D" id="1.10.8.20">
    <property type="entry name" value="N-terminal domain of phosphatidylinositol transfer protein sec14p"/>
    <property type="match status" value="1"/>
</dbReference>
<dbReference type="Proteomes" id="UP000887013">
    <property type="component" value="Unassembled WGS sequence"/>
</dbReference>
<proteinExistence type="predicted"/>
<gene>
    <name evidence="2" type="primary">Rlbp1</name>
    <name evidence="2" type="ORF">NPIL_567831</name>
</gene>
<evidence type="ECO:0000259" key="1">
    <source>
        <dbReference type="PROSITE" id="PS50191"/>
    </source>
</evidence>
<dbReference type="PANTHER" id="PTHR10174">
    <property type="entry name" value="ALPHA-TOCOPHEROL TRANSFER PROTEIN-RELATED"/>
    <property type="match status" value="1"/>
</dbReference>
<dbReference type="AlphaFoldDB" id="A0A8X6UFM2"/>
<dbReference type="SMART" id="SM01100">
    <property type="entry name" value="CRAL_TRIO_N"/>
    <property type="match status" value="1"/>
</dbReference>
<dbReference type="EMBL" id="BMAW01123907">
    <property type="protein sequence ID" value="GFU05428.1"/>
    <property type="molecule type" value="Genomic_DNA"/>
</dbReference>
<evidence type="ECO:0000313" key="3">
    <source>
        <dbReference type="Proteomes" id="UP000887013"/>
    </source>
</evidence>
<dbReference type="SUPFAM" id="SSF46938">
    <property type="entry name" value="CRAL/TRIO N-terminal domain"/>
    <property type="match status" value="1"/>
</dbReference>
<dbReference type="OrthoDB" id="6430780at2759"/>
<dbReference type="PROSITE" id="PS50191">
    <property type="entry name" value="CRAL_TRIO"/>
    <property type="match status" value="1"/>
</dbReference>
<comment type="caution">
    <text evidence="2">The sequence shown here is derived from an EMBL/GenBank/DDBJ whole genome shotgun (WGS) entry which is preliminary data.</text>
</comment>
<accession>A0A8X6UFM2</accession>
<dbReference type="CDD" id="cd00170">
    <property type="entry name" value="SEC14"/>
    <property type="match status" value="1"/>
</dbReference>
<feature type="domain" description="CRAL-TRIO" evidence="1">
    <location>
        <begin position="127"/>
        <end position="290"/>
    </location>
</feature>
<dbReference type="InterPro" id="IPR001251">
    <property type="entry name" value="CRAL-TRIO_dom"/>
</dbReference>
<dbReference type="InterPro" id="IPR011074">
    <property type="entry name" value="CRAL/TRIO_N_dom"/>
</dbReference>
<dbReference type="GO" id="GO:0016020">
    <property type="term" value="C:membrane"/>
    <property type="evidence" value="ECO:0007669"/>
    <property type="project" value="TreeGrafter"/>
</dbReference>
<dbReference type="InterPro" id="IPR036865">
    <property type="entry name" value="CRAL-TRIO_dom_sf"/>
</dbReference>
<keyword evidence="3" id="KW-1185">Reference proteome</keyword>
<evidence type="ECO:0000313" key="2">
    <source>
        <dbReference type="EMBL" id="GFU05428.1"/>
    </source>
</evidence>
<protein>
    <submittedName>
        <fullName evidence="2">Retinaldehyde-binding protein 1</fullName>
    </submittedName>
</protein>
<dbReference type="PANTHER" id="PTHR10174:SF130">
    <property type="entry name" value="ALPHA-TOCOPHEROL TRANSFER PROTEIN-LIKE"/>
    <property type="match status" value="1"/>
</dbReference>
<dbReference type="SMART" id="SM00516">
    <property type="entry name" value="SEC14"/>
    <property type="match status" value="1"/>
</dbReference>
<name>A0A8X6UFM2_NEPPI</name>
<dbReference type="SUPFAM" id="SSF52087">
    <property type="entry name" value="CRAL/TRIO domain"/>
    <property type="match status" value="1"/>
</dbReference>
<dbReference type="GO" id="GO:1902936">
    <property type="term" value="F:phosphatidylinositol bisphosphate binding"/>
    <property type="evidence" value="ECO:0007669"/>
    <property type="project" value="TreeGrafter"/>
</dbReference>
<dbReference type="Pfam" id="PF00650">
    <property type="entry name" value="CRAL_TRIO"/>
    <property type="match status" value="1"/>
</dbReference>